<gene>
    <name evidence="1" type="ORF">EV44_g3766</name>
</gene>
<accession>A0A0B1P9Q6</accession>
<dbReference type="Proteomes" id="UP000030854">
    <property type="component" value="Unassembled WGS sequence"/>
</dbReference>
<organism evidence="1 2">
    <name type="scientific">Uncinula necator</name>
    <name type="common">Grape powdery mildew</name>
    <dbReference type="NCBI Taxonomy" id="52586"/>
    <lineage>
        <taxon>Eukaryota</taxon>
        <taxon>Fungi</taxon>
        <taxon>Dikarya</taxon>
        <taxon>Ascomycota</taxon>
        <taxon>Pezizomycotina</taxon>
        <taxon>Leotiomycetes</taxon>
        <taxon>Erysiphales</taxon>
        <taxon>Erysiphaceae</taxon>
        <taxon>Erysiphe</taxon>
    </lineage>
</organism>
<sequence length="133" mass="15454">MANSSKIIVLSSQDNWDDWIFVVKSMATGRRNVWKYINPDLQNPPELPIIPENPLVSEVKRGANSILDLDQKKLEHYKFLYTQTQNQASDIARILDQIQLIREWILNHTTPAILKYIRNECEVHGMLKGLAKR</sequence>
<reference evidence="1 2" key="1">
    <citation type="journal article" date="2014" name="BMC Genomics">
        <title>Adaptive genomic structural variation in the grape powdery mildew pathogen, Erysiphe necator.</title>
        <authorList>
            <person name="Jones L."/>
            <person name="Riaz S."/>
            <person name="Morales-Cruz A."/>
            <person name="Amrine K.C."/>
            <person name="McGuire B."/>
            <person name="Gubler W.D."/>
            <person name="Walker M.A."/>
            <person name="Cantu D."/>
        </authorList>
    </citation>
    <scope>NUCLEOTIDE SEQUENCE [LARGE SCALE GENOMIC DNA]</scope>
    <source>
        <strain evidence="2">c</strain>
    </source>
</reference>
<comment type="caution">
    <text evidence="1">The sequence shown here is derived from an EMBL/GenBank/DDBJ whole genome shotgun (WGS) entry which is preliminary data.</text>
</comment>
<proteinExistence type="predicted"/>
<name>A0A0B1P9Q6_UNCNE</name>
<dbReference type="AlphaFoldDB" id="A0A0B1P9Q6"/>
<dbReference type="EMBL" id="JNVN01000410">
    <property type="protein sequence ID" value="KHJ35417.1"/>
    <property type="molecule type" value="Genomic_DNA"/>
</dbReference>
<keyword evidence="2" id="KW-1185">Reference proteome</keyword>
<evidence type="ECO:0000313" key="2">
    <source>
        <dbReference type="Proteomes" id="UP000030854"/>
    </source>
</evidence>
<protein>
    <submittedName>
        <fullName evidence="1">Uncharacterized protein</fullName>
    </submittedName>
</protein>
<evidence type="ECO:0000313" key="1">
    <source>
        <dbReference type="EMBL" id="KHJ35417.1"/>
    </source>
</evidence>
<dbReference type="HOGENOM" id="CLU_124026_0_0_1"/>
<dbReference type="OMA" id="RNECEVH"/>